<organism evidence="1 2">
    <name type="scientific">Pseudomonas syringae pv. japonica str. M301072</name>
    <dbReference type="NCBI Taxonomy" id="629262"/>
    <lineage>
        <taxon>Bacteria</taxon>
        <taxon>Pseudomonadati</taxon>
        <taxon>Pseudomonadota</taxon>
        <taxon>Gammaproteobacteria</taxon>
        <taxon>Pseudomonadales</taxon>
        <taxon>Pseudomonadaceae</taxon>
        <taxon>Pseudomonas</taxon>
        <taxon>Pseudomonas syringae</taxon>
    </lineage>
</organism>
<reference evidence="1 2" key="1">
    <citation type="journal article" date="2011" name="PLoS Pathog.">
        <title>Dynamic evolution of pathogenicity revealed by sequencing and comparative genomics of 19 Pseudomonas syringae isolates.</title>
        <authorList>
            <person name="Baltrus D.A."/>
            <person name="Nishimura M.T."/>
            <person name="Romanchuk A."/>
            <person name="Chang J.H."/>
            <person name="Mukhtar M.S."/>
            <person name="Cherkis K."/>
            <person name="Roach J."/>
            <person name="Grant S.R."/>
            <person name="Jones C.D."/>
            <person name="Dangl J.L."/>
        </authorList>
    </citation>
    <scope>NUCLEOTIDE SEQUENCE [LARGE SCALE GENOMIC DNA]</scope>
    <source>
        <strain evidence="2">M301072PT</strain>
    </source>
</reference>
<evidence type="ECO:0000313" key="1">
    <source>
        <dbReference type="EMBL" id="EGH36058.1"/>
    </source>
</evidence>
<feature type="non-terminal residue" evidence="1">
    <location>
        <position position="1"/>
    </location>
</feature>
<dbReference type="EMBL" id="AEAH01004381">
    <property type="protein sequence ID" value="EGH36058.1"/>
    <property type="molecule type" value="Genomic_DNA"/>
</dbReference>
<dbReference type="AlphaFoldDB" id="F3G0R6"/>
<evidence type="ECO:0000313" key="2">
    <source>
        <dbReference type="Proteomes" id="UP000004471"/>
    </source>
</evidence>
<feature type="non-terminal residue" evidence="1">
    <location>
        <position position="35"/>
    </location>
</feature>
<comment type="caution">
    <text evidence="1">The sequence shown here is derived from an EMBL/GenBank/DDBJ whole genome shotgun (WGS) entry which is preliminary data.</text>
</comment>
<protein>
    <submittedName>
        <fullName evidence="1">Uncharacterized protein</fullName>
    </submittedName>
</protein>
<name>F3G0R6_PSESX</name>
<proteinExistence type="predicted"/>
<accession>F3G0R6</accession>
<dbReference type="HOGENOM" id="CLU_3400787_0_0_6"/>
<sequence>KATNVYHVLFADAAYEAGCDVYMVDGYQLCRLLPK</sequence>
<gene>
    <name evidence="1" type="ORF">PSYJA_46176</name>
</gene>
<dbReference type="Proteomes" id="UP000004471">
    <property type="component" value="Unassembled WGS sequence"/>
</dbReference>